<evidence type="ECO:0000256" key="1">
    <source>
        <dbReference type="ARBA" id="ARBA00022801"/>
    </source>
</evidence>
<dbReference type="InterPro" id="IPR002921">
    <property type="entry name" value="Fungal_lipase-type"/>
</dbReference>
<dbReference type="Gene3D" id="3.40.50.1820">
    <property type="entry name" value="alpha/beta hydrolase"/>
    <property type="match status" value="1"/>
</dbReference>
<evidence type="ECO:0000313" key="4">
    <source>
        <dbReference type="EMBL" id="KAK0603777.1"/>
    </source>
</evidence>
<evidence type="ECO:0000259" key="3">
    <source>
        <dbReference type="Pfam" id="PF01764"/>
    </source>
</evidence>
<dbReference type="SUPFAM" id="SSF53474">
    <property type="entry name" value="alpha/beta-Hydrolases"/>
    <property type="match status" value="1"/>
</dbReference>
<dbReference type="InterPro" id="IPR046350">
    <property type="entry name" value="Cystatin_sf"/>
</dbReference>
<evidence type="ECO:0000313" key="5">
    <source>
        <dbReference type="Proteomes" id="UP001168877"/>
    </source>
</evidence>
<dbReference type="PANTHER" id="PTHR46086">
    <property type="entry name" value="ALPHA/BETA-HYDROLASES SUPERFAMILY PROTEIN"/>
    <property type="match status" value="1"/>
</dbReference>
<feature type="compositionally biased region" description="Basic and acidic residues" evidence="2">
    <location>
        <begin position="29"/>
        <end position="39"/>
    </location>
</feature>
<sequence length="710" mass="80701">MLPALKASKSSADPKESSPVIAQCNATDGSRRSSSDSKEPVASTEAWPTEPSPPKKPDRVAEGRVTFGTSEVHQNMAEEVHRKYEFIYPQDGTWDRNPIKAESDSPEDQIFAVYADQLIATEGFHVQPPAEPDIPDACCDWIVPDEVDSKLTIKAAYAAIKKFNELKGADLELIDIKDANIQMVEGFIHFLTLQCSDGHFYEAKIYMPIMGDCQLDIFRPAKYWPWPSKLITDIQAMGCDCDKSFSSNYMVLNPEEVGLFDLINMLFSSNIEKRKFVDSSEVEEQDFWRRWIMFISIVVQKLLLFFAKPMSIFGSAIEFFLNLLSINGNLSSLLLNLVQGKVTMPDKNSGSFLSFIGNVDKRVKLDSSIKPGDNERYFGALSMMASKVAYENKAFIETVVTNHWKMEFLGSYDYWNDYQEKATTQAFICYDKNEVQDTIVVSFRGTEPFDADAWCSDFDLSWYEIDGLGKIHGGFMKALGLQKSKGWPKEITKQEPSCRPLPLAYYAIRDMLRELLSKNERAKFILTGHSLGGAMAILFPAILALHEETWLLKRLEGVYTFGQPRVGDDKFVEVMEKKFKEHEVKYFRFVYCNDIVPRLPFDNSELMFKHFGKCLYFNSLYQGKVVAEEPNKNYFSPLHSIPMRINSVKELIRSFTLAYKRGPDYREGGLLRVFRIIGLIAPGISAHSTQDYVNSTRLGSSDVLSHPKTL</sequence>
<dbReference type="Gene3D" id="3.10.450.10">
    <property type="match status" value="1"/>
</dbReference>
<dbReference type="EMBL" id="JAUESC010000002">
    <property type="protein sequence ID" value="KAK0603777.1"/>
    <property type="molecule type" value="Genomic_DNA"/>
</dbReference>
<protein>
    <recommendedName>
        <fullName evidence="3">Fungal lipase-type domain-containing protein</fullName>
    </recommendedName>
</protein>
<organism evidence="4 5">
    <name type="scientific">Acer saccharum</name>
    <name type="common">Sugar maple</name>
    <dbReference type="NCBI Taxonomy" id="4024"/>
    <lineage>
        <taxon>Eukaryota</taxon>
        <taxon>Viridiplantae</taxon>
        <taxon>Streptophyta</taxon>
        <taxon>Embryophyta</taxon>
        <taxon>Tracheophyta</taxon>
        <taxon>Spermatophyta</taxon>
        <taxon>Magnoliopsida</taxon>
        <taxon>eudicotyledons</taxon>
        <taxon>Gunneridae</taxon>
        <taxon>Pentapetalae</taxon>
        <taxon>rosids</taxon>
        <taxon>malvids</taxon>
        <taxon>Sapindales</taxon>
        <taxon>Sapindaceae</taxon>
        <taxon>Hippocastanoideae</taxon>
        <taxon>Acereae</taxon>
        <taxon>Acer</taxon>
    </lineage>
</organism>
<name>A0AA39W521_ACESA</name>
<dbReference type="SUPFAM" id="SSF54403">
    <property type="entry name" value="Cystatin/monellin"/>
    <property type="match status" value="1"/>
</dbReference>
<dbReference type="Pfam" id="PF01764">
    <property type="entry name" value="Lipase_3"/>
    <property type="match status" value="1"/>
</dbReference>
<dbReference type="Proteomes" id="UP001168877">
    <property type="component" value="Unassembled WGS sequence"/>
</dbReference>
<reference evidence="4" key="2">
    <citation type="submission" date="2023-06" db="EMBL/GenBank/DDBJ databases">
        <authorList>
            <person name="Swenson N.G."/>
            <person name="Wegrzyn J.L."/>
            <person name="Mcevoy S.L."/>
        </authorList>
    </citation>
    <scope>NUCLEOTIDE SEQUENCE</scope>
    <source>
        <strain evidence="4">NS2018</strain>
        <tissue evidence="4">Leaf</tissue>
    </source>
</reference>
<dbReference type="InterPro" id="IPR044819">
    <property type="entry name" value="OBL-like"/>
</dbReference>
<feature type="region of interest" description="Disordered" evidence="2">
    <location>
        <begin position="1"/>
        <end position="61"/>
    </location>
</feature>
<proteinExistence type="predicted"/>
<accession>A0AA39W521</accession>
<dbReference type="AlphaFoldDB" id="A0AA39W521"/>
<dbReference type="PANTHER" id="PTHR46086:SF17">
    <property type="entry name" value="ALPHA_BETA-HYDROLASES SUPERFAMILY PROTEIN"/>
    <property type="match status" value="1"/>
</dbReference>
<dbReference type="CDD" id="cd00519">
    <property type="entry name" value="Lipase_3"/>
    <property type="match status" value="1"/>
</dbReference>
<reference evidence="4" key="1">
    <citation type="journal article" date="2022" name="Plant J.">
        <title>Strategies of tolerance reflected in two North American maple genomes.</title>
        <authorList>
            <person name="McEvoy S.L."/>
            <person name="Sezen U.U."/>
            <person name="Trouern-Trend A."/>
            <person name="McMahon S.M."/>
            <person name="Schaberg P.G."/>
            <person name="Yang J."/>
            <person name="Wegrzyn J.L."/>
            <person name="Swenson N.G."/>
        </authorList>
    </citation>
    <scope>NUCLEOTIDE SEQUENCE</scope>
    <source>
        <strain evidence="4">NS2018</strain>
    </source>
</reference>
<keyword evidence="1" id="KW-0378">Hydrolase</keyword>
<evidence type="ECO:0000256" key="2">
    <source>
        <dbReference type="SAM" id="MobiDB-lite"/>
    </source>
</evidence>
<keyword evidence="5" id="KW-1185">Reference proteome</keyword>
<gene>
    <name evidence="4" type="ORF">LWI29_008520</name>
</gene>
<dbReference type="InterPro" id="IPR029058">
    <property type="entry name" value="AB_hydrolase_fold"/>
</dbReference>
<dbReference type="GO" id="GO:0006629">
    <property type="term" value="P:lipid metabolic process"/>
    <property type="evidence" value="ECO:0007669"/>
    <property type="project" value="InterPro"/>
</dbReference>
<dbReference type="GO" id="GO:0004806">
    <property type="term" value="F:triacylglycerol lipase activity"/>
    <property type="evidence" value="ECO:0007669"/>
    <property type="project" value="InterPro"/>
</dbReference>
<comment type="caution">
    <text evidence="4">The sequence shown here is derived from an EMBL/GenBank/DDBJ whole genome shotgun (WGS) entry which is preliminary data.</text>
</comment>
<feature type="domain" description="Fungal lipase-type" evidence="3">
    <location>
        <begin position="440"/>
        <end position="602"/>
    </location>
</feature>